<keyword evidence="3 4" id="KW-0236">DNA replication inhibitor</keyword>
<evidence type="ECO:0000256" key="1">
    <source>
        <dbReference type="PROSITE-ProRule" id="PRU00023"/>
    </source>
</evidence>
<dbReference type="InterPro" id="IPR002110">
    <property type="entry name" value="Ankyrin_rpt"/>
</dbReference>
<feature type="repeat" description="ANK" evidence="1">
    <location>
        <begin position="86"/>
        <end position="118"/>
    </location>
</feature>
<sequence length="213" mass="24178">MRCFFPLLTLTVRKTVCNNVKNLMFMEFHRVTLNSVALGKVPLHRKVSTLIMSALSCVTENDIRALRTICTVEPNQQYNIEEVDMYGNTALLKSCYLGRLECARTLLEFGANIYAVNYFGQNALTLASYAGNLQLVLELLHRRTYQDFNLSSLIPAVCVAAMRQHKVLVEYFTTLDPIGTPNLRTVHGLGINELGRMLKPRNLPQIKLVNKYH</sequence>
<dbReference type="InterPro" id="IPR036770">
    <property type="entry name" value="Ankyrin_rpt-contain_sf"/>
</dbReference>
<evidence type="ECO:0000313" key="3">
    <source>
        <dbReference type="RefSeq" id="XP_017867581.1"/>
    </source>
</evidence>
<evidence type="ECO:0000313" key="2">
    <source>
        <dbReference type="Proteomes" id="UP000694904"/>
    </source>
</evidence>
<keyword evidence="2" id="KW-1185">Reference proteome</keyword>
<dbReference type="GO" id="GO:0008156">
    <property type="term" value="P:negative regulation of DNA replication"/>
    <property type="evidence" value="ECO:0007669"/>
    <property type="project" value="UniProtKB-KW"/>
</dbReference>
<dbReference type="PROSITE" id="PS50088">
    <property type="entry name" value="ANK_REPEAT"/>
    <property type="match status" value="1"/>
</dbReference>
<organism evidence="2 3">
    <name type="scientific">Drosophila arizonae</name>
    <name type="common">Fruit fly</name>
    <dbReference type="NCBI Taxonomy" id="7263"/>
    <lineage>
        <taxon>Eukaryota</taxon>
        <taxon>Metazoa</taxon>
        <taxon>Ecdysozoa</taxon>
        <taxon>Arthropoda</taxon>
        <taxon>Hexapoda</taxon>
        <taxon>Insecta</taxon>
        <taxon>Pterygota</taxon>
        <taxon>Neoptera</taxon>
        <taxon>Endopterygota</taxon>
        <taxon>Diptera</taxon>
        <taxon>Brachycera</taxon>
        <taxon>Muscomorpha</taxon>
        <taxon>Ephydroidea</taxon>
        <taxon>Drosophilidae</taxon>
        <taxon>Drosophila</taxon>
    </lineage>
</organism>
<accession>A0ABM1PK45</accession>
<dbReference type="Gene3D" id="1.25.40.20">
    <property type="entry name" value="Ankyrin repeat-containing domain"/>
    <property type="match status" value="1"/>
</dbReference>
<dbReference type="RefSeq" id="XP_017867582.1">
    <property type="nucleotide sequence ID" value="XM_018012093.1"/>
</dbReference>
<dbReference type="RefSeq" id="XP_017867581.1">
    <property type="nucleotide sequence ID" value="XM_018012092.1"/>
</dbReference>
<reference evidence="2" key="2">
    <citation type="journal article" date="2016" name="G3 (Bethesda)">
        <title>Genome Evolution in Three Species of Cactophilic Drosophila.</title>
        <authorList>
            <person name="Sanchez-Flores A."/>
            <person name="Penazola F."/>
            <person name="Carpinteyro-Ponce J."/>
            <person name="Nazario-Yepiz N."/>
            <person name="Abreu-Goodger C."/>
            <person name="Machado C.A."/>
            <person name="Markow T.A."/>
        </authorList>
    </citation>
    <scope>NUCLEOTIDE SEQUENCE [LARGE SCALE GENOMIC DNA]</scope>
</reference>
<reference evidence="3 4" key="3">
    <citation type="submission" date="2025-05" db="UniProtKB">
        <authorList>
            <consortium name="RefSeq"/>
        </authorList>
    </citation>
    <scope>IDENTIFICATION</scope>
    <source>
        <tissue evidence="3 4">Whole organism</tissue>
    </source>
</reference>
<proteinExistence type="predicted"/>
<name>A0ABM1PK45_DROAR</name>
<dbReference type="Proteomes" id="UP000694904">
    <property type="component" value="Chromosome 5"/>
</dbReference>
<gene>
    <name evidence="3 4" type="primary">LOC108616691</name>
</gene>
<reference evidence="2" key="1">
    <citation type="journal article" date="1997" name="Nucleic Acids Res.">
        <title>tRNAscan-SE: a program for improved detection of transfer RNA genes in genomic sequence.</title>
        <authorList>
            <person name="Lowe T.M."/>
            <person name="Eddy S.R."/>
        </authorList>
    </citation>
    <scope>NUCLEOTIDE SEQUENCE [LARGE SCALE GENOMIC DNA]</scope>
</reference>
<protein>
    <submittedName>
        <fullName evidence="3 4">DNA replication inhibitor plutonium</fullName>
    </submittedName>
</protein>
<keyword evidence="1" id="KW-0040">ANK repeat</keyword>
<dbReference type="Pfam" id="PF12796">
    <property type="entry name" value="Ank_2"/>
    <property type="match status" value="1"/>
</dbReference>
<dbReference type="SUPFAM" id="SSF48403">
    <property type="entry name" value="Ankyrin repeat"/>
    <property type="match status" value="1"/>
</dbReference>
<evidence type="ECO:0000313" key="4">
    <source>
        <dbReference type="RefSeq" id="XP_017867582.1"/>
    </source>
</evidence>
<dbReference type="GeneID" id="108616691"/>
<dbReference type="SMART" id="SM00248">
    <property type="entry name" value="ANK"/>
    <property type="match status" value="3"/>
</dbReference>